<feature type="transmembrane region" description="Helical" evidence="6">
    <location>
        <begin position="183"/>
        <end position="202"/>
    </location>
</feature>
<dbReference type="PANTHER" id="PTHR11785:SF382">
    <property type="entry name" value="LOW-AFFINITY METHIONINE PERMEASE"/>
    <property type="match status" value="1"/>
</dbReference>
<feature type="region of interest" description="Disordered" evidence="5">
    <location>
        <begin position="384"/>
        <end position="406"/>
    </location>
</feature>
<sequence length="438" mass="46426">MPSFVRSEKTVPGNSSDNASDTDAVDKKGGEPEENILENELVQDPDVSPGALTFEEDAAGGLGRHLGVFSCTMLIVGRVIGTGIFSTPSSILGSVGSVGASMMLWVLGLVLSFCGLFIWLEYGTMFPKSGGEKVYLEAVFKKPRYLATVIFASNAIILGFTASGCIVFANNILIAAGHSAERWAVRGIALGVIGFVTLLHGLTPKFGVFVMNALSVFKIAILLFVVVTGTCLFDDYTVPVTHSASPTGWVVLSGHTRISDPHANFRNAFAGSSHSSNDYATATFKVLNAYAGWSNVNYVLNNVKNPVRTLKIAGPLGLGICAVLYLLANVAYFAAATKEEIRKGGVTVAALFFGKVFGERAEKALAVFVGLSALGTLSQLHSQQPELTKASETQTPHLPSHNLSQNSQRRASLYPLEADFGRLIGQPGNLLSPGSSFI</sequence>
<comment type="subcellular location">
    <subcellularLocation>
        <location evidence="1">Membrane</location>
        <topology evidence="1">Multi-pass membrane protein</topology>
    </subcellularLocation>
</comment>
<keyword evidence="2 6" id="KW-0812">Transmembrane</keyword>
<feature type="transmembrane region" description="Helical" evidence="6">
    <location>
        <begin position="209"/>
        <end position="229"/>
    </location>
</feature>
<dbReference type="GO" id="GO:0016020">
    <property type="term" value="C:membrane"/>
    <property type="evidence" value="ECO:0007669"/>
    <property type="project" value="UniProtKB-SubCell"/>
</dbReference>
<comment type="caution">
    <text evidence="7">The sequence shown here is derived from an EMBL/GenBank/DDBJ whole genome shotgun (WGS) entry which is preliminary data.</text>
</comment>
<dbReference type="AlphaFoldDB" id="A0AAD5V7K8"/>
<evidence type="ECO:0000313" key="8">
    <source>
        <dbReference type="Proteomes" id="UP001212997"/>
    </source>
</evidence>
<dbReference type="GO" id="GO:0015179">
    <property type="term" value="F:L-amino acid transmembrane transporter activity"/>
    <property type="evidence" value="ECO:0007669"/>
    <property type="project" value="TreeGrafter"/>
</dbReference>
<accession>A0AAD5V7K8</accession>
<feature type="transmembrane region" description="Helical" evidence="6">
    <location>
        <begin position="312"/>
        <end position="335"/>
    </location>
</feature>
<feature type="transmembrane region" description="Helical" evidence="6">
    <location>
        <begin position="145"/>
        <end position="177"/>
    </location>
</feature>
<dbReference type="Pfam" id="PF13520">
    <property type="entry name" value="AA_permease_2"/>
    <property type="match status" value="1"/>
</dbReference>
<evidence type="ECO:0000256" key="3">
    <source>
        <dbReference type="ARBA" id="ARBA00022989"/>
    </source>
</evidence>
<dbReference type="InterPro" id="IPR002293">
    <property type="entry name" value="AA/rel_permease1"/>
</dbReference>
<organism evidence="7 8">
    <name type="scientific">Meripilus lineatus</name>
    <dbReference type="NCBI Taxonomy" id="2056292"/>
    <lineage>
        <taxon>Eukaryota</taxon>
        <taxon>Fungi</taxon>
        <taxon>Dikarya</taxon>
        <taxon>Basidiomycota</taxon>
        <taxon>Agaricomycotina</taxon>
        <taxon>Agaricomycetes</taxon>
        <taxon>Polyporales</taxon>
        <taxon>Meripilaceae</taxon>
        <taxon>Meripilus</taxon>
    </lineage>
</organism>
<evidence type="ECO:0000313" key="7">
    <source>
        <dbReference type="EMBL" id="KAJ3488281.1"/>
    </source>
</evidence>
<feature type="compositionally biased region" description="Polar residues" evidence="5">
    <location>
        <begin position="12"/>
        <end position="21"/>
    </location>
</feature>
<evidence type="ECO:0000256" key="5">
    <source>
        <dbReference type="SAM" id="MobiDB-lite"/>
    </source>
</evidence>
<feature type="transmembrane region" description="Helical" evidence="6">
    <location>
        <begin position="66"/>
        <end position="85"/>
    </location>
</feature>
<dbReference type="Proteomes" id="UP001212997">
    <property type="component" value="Unassembled WGS sequence"/>
</dbReference>
<evidence type="ECO:0000256" key="4">
    <source>
        <dbReference type="ARBA" id="ARBA00023136"/>
    </source>
</evidence>
<feature type="region of interest" description="Disordered" evidence="5">
    <location>
        <begin position="1"/>
        <end position="35"/>
    </location>
</feature>
<keyword evidence="8" id="KW-1185">Reference proteome</keyword>
<dbReference type="EMBL" id="JANAWD010000070">
    <property type="protein sequence ID" value="KAJ3488281.1"/>
    <property type="molecule type" value="Genomic_DNA"/>
</dbReference>
<evidence type="ECO:0000256" key="6">
    <source>
        <dbReference type="SAM" id="Phobius"/>
    </source>
</evidence>
<evidence type="ECO:0008006" key="9">
    <source>
        <dbReference type="Google" id="ProtNLM"/>
    </source>
</evidence>
<keyword evidence="4 6" id="KW-0472">Membrane</keyword>
<dbReference type="InterPro" id="IPR050598">
    <property type="entry name" value="AminoAcid_Transporter"/>
</dbReference>
<evidence type="ECO:0000256" key="2">
    <source>
        <dbReference type="ARBA" id="ARBA00022692"/>
    </source>
</evidence>
<feature type="transmembrane region" description="Helical" evidence="6">
    <location>
        <begin position="105"/>
        <end position="124"/>
    </location>
</feature>
<keyword evidence="3 6" id="KW-1133">Transmembrane helix</keyword>
<reference evidence="7" key="1">
    <citation type="submission" date="2022-07" db="EMBL/GenBank/DDBJ databases">
        <title>Genome Sequence of Physisporinus lineatus.</title>
        <authorList>
            <person name="Buettner E."/>
        </authorList>
    </citation>
    <scope>NUCLEOTIDE SEQUENCE</scope>
    <source>
        <strain evidence="7">VT162</strain>
    </source>
</reference>
<gene>
    <name evidence="7" type="ORF">NLI96_g2944</name>
</gene>
<name>A0AAD5V7K8_9APHY</name>
<evidence type="ECO:0000256" key="1">
    <source>
        <dbReference type="ARBA" id="ARBA00004141"/>
    </source>
</evidence>
<proteinExistence type="predicted"/>
<dbReference type="Gene3D" id="1.20.1740.10">
    <property type="entry name" value="Amino acid/polyamine transporter I"/>
    <property type="match status" value="1"/>
</dbReference>
<dbReference type="PANTHER" id="PTHR11785">
    <property type="entry name" value="AMINO ACID TRANSPORTER"/>
    <property type="match status" value="1"/>
</dbReference>
<protein>
    <recommendedName>
        <fullName evidence="9">High affinity methionine permease</fullName>
    </recommendedName>
</protein>